<evidence type="ECO:0000313" key="2">
    <source>
        <dbReference type="Proteomes" id="UP000744676"/>
    </source>
</evidence>
<evidence type="ECO:0000313" key="1">
    <source>
        <dbReference type="EMBL" id="KAF5098350.1"/>
    </source>
</evidence>
<reference evidence="1 2" key="1">
    <citation type="journal article" date="2020" name="Front. Microbiol.">
        <title>Phenotypic and Genetic Characterization of the Cheese Ripening Yeast Geotrichum candidum.</title>
        <authorList>
            <person name="Perkins V."/>
            <person name="Vignola S."/>
            <person name="Lessard M.H."/>
            <person name="Plante P.L."/>
            <person name="Corbeil J."/>
            <person name="Dugat-Bony E."/>
            <person name="Frenette M."/>
            <person name="Labrie S."/>
        </authorList>
    </citation>
    <scope>NUCLEOTIDE SEQUENCE [LARGE SCALE GENOMIC DNA]</scope>
    <source>
        <strain evidence="1 2">LMA-1147</strain>
    </source>
</reference>
<sequence length="743" mass="83823">MPRYKSETRSPTPALAGVAPLDRGEHQAALKELRNMSEFAELVQFLKFFRTLLKLPDIIDIDVIEEELVGITLVGETPVLDRITTAFVTFLVGMRRNLLTLLKEDGGLNKVVWHLYTNHGIASEDNPMGHDIESVIELRSLDIPTRVTILYTFSRWIVLEDSFHDKLEKLSSDEQEVYRVDPVGWRDDFGVYYLLDDNRLYYTEMKPPNLESVDLKTIPKSVSAGMKKNGRRKSPGTTITYQEALGSDTPYDKVKWKCVCATLPEWESFVKSLEKTRNAYLKKFYTYLKNDLFPVIEEQDEKRIKDALAREKARAKAAALAEIQKRTSSRLEARQSRVEQRKEEERQMQEEQKQRIENRRVAREKREKLAQREHRMRERDVKLEALRVKQQQQQELQQEKEQTPVFVEDSDNEDGMSTPTGRKRKRVEPIISTRSTRSTRSATSKPAPGGGAVEGVRKLGGPENPLSKKYFDFDCLCGVHGRNFDDGSAQVECGQCYIWFHVSCIDSASAREDMQSTIERANNASDEEDAGHGLYRSYTWTCDRCIRKEQERIEEERKLVIKLEKQRERKERKEQKKAQLEKEKLEQKLLLEQEATKAAITNGTSTALNGTNGVQKHEEEQQHQGGFVNVGIQDFESSNGSIPAIVNAEQATVKAEMPIHAGSAVAGVPFAAAGIIGDQGASVRPPLQQETYIPKLPAAVTMPSASSVASGNHNVAVPANGGFIVNGVPQPGFPTSAPSHPPL</sequence>
<proteinExistence type="predicted"/>
<organism evidence="1 2">
    <name type="scientific">Geotrichum galactomycetum</name>
    <dbReference type="NCBI Taxonomy" id="27317"/>
    <lineage>
        <taxon>Eukaryota</taxon>
        <taxon>Fungi</taxon>
        <taxon>Dikarya</taxon>
        <taxon>Ascomycota</taxon>
        <taxon>Saccharomycotina</taxon>
        <taxon>Dipodascomycetes</taxon>
        <taxon>Dipodascales</taxon>
        <taxon>Dipodascaceae</taxon>
        <taxon>Geotrichum</taxon>
    </lineage>
</organism>
<dbReference type="EMBL" id="QVQA01000048">
    <property type="protein sequence ID" value="KAF5098350.1"/>
    <property type="molecule type" value="Genomic_DNA"/>
</dbReference>
<dbReference type="Proteomes" id="UP000744676">
    <property type="component" value="Unassembled WGS sequence"/>
</dbReference>
<protein>
    <submittedName>
        <fullName evidence="1">Uncharacterized protein</fullName>
    </submittedName>
</protein>
<name>A0ACB6V564_9ASCO</name>
<keyword evidence="2" id="KW-1185">Reference proteome</keyword>
<accession>A0ACB6V564</accession>
<gene>
    <name evidence="1" type="ORF">D0Z00_002062</name>
</gene>
<comment type="caution">
    <text evidence="1">The sequence shown here is derived from an EMBL/GenBank/DDBJ whole genome shotgun (WGS) entry which is preliminary data.</text>
</comment>